<reference evidence="1 2" key="1">
    <citation type="submission" date="2020-01" db="EMBL/GenBank/DDBJ databases">
        <title>Leptobacterium flavescens.</title>
        <authorList>
            <person name="Wang G."/>
        </authorList>
    </citation>
    <scope>NUCLEOTIDE SEQUENCE [LARGE SCALE GENOMIC DNA]</scope>
    <source>
        <strain evidence="1 2">KCTC 22160</strain>
    </source>
</reference>
<evidence type="ECO:0000313" key="1">
    <source>
        <dbReference type="EMBL" id="NER13887.1"/>
    </source>
</evidence>
<proteinExistence type="predicted"/>
<keyword evidence="2" id="KW-1185">Reference proteome</keyword>
<protein>
    <submittedName>
        <fullName evidence="1">DUF2853 family protein</fullName>
    </submittedName>
</protein>
<accession>A0A6P0ULL9</accession>
<dbReference type="EMBL" id="JAABOO010000002">
    <property type="protein sequence ID" value="NER13887.1"/>
    <property type="molecule type" value="Genomic_DNA"/>
</dbReference>
<gene>
    <name evidence="1" type="ORF">GWK08_10580</name>
</gene>
<organism evidence="1 2">
    <name type="scientific">Leptobacterium flavescens</name>
    <dbReference type="NCBI Taxonomy" id="472055"/>
    <lineage>
        <taxon>Bacteria</taxon>
        <taxon>Pseudomonadati</taxon>
        <taxon>Bacteroidota</taxon>
        <taxon>Flavobacteriia</taxon>
        <taxon>Flavobacteriales</taxon>
        <taxon>Flavobacteriaceae</taxon>
        <taxon>Leptobacterium</taxon>
    </lineage>
</organism>
<comment type="caution">
    <text evidence="1">The sequence shown here is derived from an EMBL/GenBank/DDBJ whole genome shotgun (WGS) entry which is preliminary data.</text>
</comment>
<sequence>MSKRDELIAKYATDLEEKCGLTPDMDLLTKVTVGLGPSIYNADASTVSGSDEKELATVKNNFLINKLGLDNGADLDKAIAEAIDTYGKSNRNKYRAVVYYLLVKHFKKESVYN</sequence>
<dbReference type="Gene3D" id="1.10.238.120">
    <property type="entry name" value="Jann4075-like"/>
    <property type="match status" value="1"/>
</dbReference>
<dbReference type="InterPro" id="IPR021274">
    <property type="entry name" value="DUF2853"/>
</dbReference>
<name>A0A6P0ULL9_9FLAO</name>
<dbReference type="RefSeq" id="WP_163607104.1">
    <property type="nucleotide sequence ID" value="NZ_JAABOO010000002.1"/>
</dbReference>
<evidence type="ECO:0000313" key="2">
    <source>
        <dbReference type="Proteomes" id="UP000468581"/>
    </source>
</evidence>
<dbReference type="Pfam" id="PF11015">
    <property type="entry name" value="DUF2853"/>
    <property type="match status" value="1"/>
</dbReference>
<dbReference type="SUPFAM" id="SSF158587">
    <property type="entry name" value="Jann4075-like"/>
    <property type="match status" value="1"/>
</dbReference>
<dbReference type="InterPro" id="IPR023154">
    <property type="entry name" value="Jann4075-like_sf"/>
</dbReference>
<dbReference type="Proteomes" id="UP000468581">
    <property type="component" value="Unassembled WGS sequence"/>
</dbReference>
<dbReference type="AlphaFoldDB" id="A0A6P0ULL9"/>